<feature type="region of interest" description="Disordered" evidence="1">
    <location>
        <begin position="119"/>
        <end position="149"/>
    </location>
</feature>
<feature type="compositionally biased region" description="Polar residues" evidence="1">
    <location>
        <begin position="502"/>
        <end position="532"/>
    </location>
</feature>
<name>A0A6V0C877_9STRA</name>
<feature type="compositionally biased region" description="Polar residues" evidence="1">
    <location>
        <begin position="333"/>
        <end position="344"/>
    </location>
</feature>
<evidence type="ECO:0000256" key="1">
    <source>
        <dbReference type="SAM" id="MobiDB-lite"/>
    </source>
</evidence>
<sequence>MASLEQLQMLDDDETSTSSSSSSNSNRTTDDVANSYLSMSNDYDTDDKSMGDENEGGDDTDIGSHSHSDSKKATCGTTASTTAVAAATGGNSALNLAGHHKKRIKLSFGGSSIRAMVASAEQERQNNRGSNHRVAEENQAGRDDDDIDVGEAPAISSKEKPTDYINTIRDESSSSQTTIGHSQLQLLSREPTSINNSGESYPDNKTTLVKVEAGTCTSFSQKVFTEKSASIVGKKVPKPHPTSKQKTNPKPKTKAAASTTTTTSKNNTKEMIQRQPQQPKKQSLSASSSSAAISGGATNSIPSSTTKKRGSMRSIRITPLSSPGLLLPPGTSNARGQNAHSSSANTNDNDENPTTTMVSPNDIFTQIMATAGYTTEARTEAPHRGSSVQRVVDDMFDSDVKFCLHFPKLLPDDWYPEPVRLPSLQPSKASASPIENPDANAGADAVQATTTSSGDGSASTALPVKTDPAPEFKAIDDRVTKNVKLKSMTKLSERLIKAFRMNSTCSNGGSSSMGKSPETTLTNKTKPSSSPSGGLANNGVSTRTRNQSRMIPQYLDMAPLSLTLPYPNEYIQKRLEYIAEVNERERAIVLIHKEQETLDADLKGKIKSSITDLVVPPIPPLPQIPEPNDLRGITHIEEIFGSQGQQQQSHPLYLPENNRLVDHLDKRCFHVMSGRYFGLSSNTIADPYFYGPSAPGIGGLNLSATTGLATASTGGGAGSLGGPLLTTPGQPSSTTTPSSSSGSAVATNISKTSSSQVSSSSSKTTSFNNNKTAADKLTKTKAKTPSTQQQPPLQPVAAKSSGF</sequence>
<feature type="region of interest" description="Disordered" evidence="1">
    <location>
        <begin position="1"/>
        <end position="81"/>
    </location>
</feature>
<organism evidence="2">
    <name type="scientific">Pseudo-nitzschia australis</name>
    <dbReference type="NCBI Taxonomy" id="44445"/>
    <lineage>
        <taxon>Eukaryota</taxon>
        <taxon>Sar</taxon>
        <taxon>Stramenopiles</taxon>
        <taxon>Ochrophyta</taxon>
        <taxon>Bacillariophyta</taxon>
        <taxon>Bacillariophyceae</taxon>
        <taxon>Bacillariophycidae</taxon>
        <taxon>Bacillariales</taxon>
        <taxon>Bacillariaceae</taxon>
        <taxon>Pseudo-nitzschia</taxon>
    </lineage>
</organism>
<evidence type="ECO:0000313" key="2">
    <source>
        <dbReference type="EMBL" id="CAE0726583.1"/>
    </source>
</evidence>
<feature type="compositionally biased region" description="Low complexity" evidence="1">
    <location>
        <begin position="16"/>
        <end position="27"/>
    </location>
</feature>
<feature type="compositionally biased region" description="Low complexity" evidence="1">
    <location>
        <begin position="318"/>
        <end position="332"/>
    </location>
</feature>
<feature type="compositionally biased region" description="Acidic residues" evidence="1">
    <location>
        <begin position="52"/>
        <end position="61"/>
    </location>
</feature>
<feature type="compositionally biased region" description="Polar residues" evidence="1">
    <location>
        <begin position="173"/>
        <end position="201"/>
    </location>
</feature>
<accession>A0A6V0C877</accession>
<feature type="compositionally biased region" description="Low complexity" evidence="1">
    <location>
        <begin position="254"/>
        <end position="266"/>
    </location>
</feature>
<dbReference type="EMBL" id="HBIX01028657">
    <property type="protein sequence ID" value="CAE0726583.1"/>
    <property type="molecule type" value="Transcribed_RNA"/>
</dbReference>
<feature type="compositionally biased region" description="Low complexity" evidence="1">
    <location>
        <begin position="283"/>
        <end position="297"/>
    </location>
</feature>
<feature type="region of interest" description="Disordered" evidence="1">
    <location>
        <begin position="502"/>
        <end position="547"/>
    </location>
</feature>
<gene>
    <name evidence="2" type="ORF">PAUS00366_LOCUS19340</name>
    <name evidence="3" type="ORF">PAUS00366_LOCUS19341</name>
</gene>
<feature type="region of interest" description="Disordered" evidence="1">
    <location>
        <begin position="231"/>
        <end position="358"/>
    </location>
</feature>
<feature type="compositionally biased region" description="Polar residues" evidence="1">
    <location>
        <begin position="538"/>
        <end position="547"/>
    </location>
</feature>
<reference evidence="2" key="1">
    <citation type="submission" date="2021-01" db="EMBL/GenBank/DDBJ databases">
        <authorList>
            <person name="Corre E."/>
            <person name="Pelletier E."/>
            <person name="Niang G."/>
            <person name="Scheremetjew M."/>
            <person name="Finn R."/>
            <person name="Kale V."/>
            <person name="Holt S."/>
            <person name="Cochrane G."/>
            <person name="Meng A."/>
            <person name="Brown T."/>
            <person name="Cohen L."/>
        </authorList>
    </citation>
    <scope>NUCLEOTIDE SEQUENCE</scope>
    <source>
        <strain evidence="2">10249 10 AB</strain>
    </source>
</reference>
<feature type="compositionally biased region" description="Low complexity" evidence="1">
    <location>
        <begin position="448"/>
        <end position="461"/>
    </location>
</feature>
<feature type="region of interest" description="Disordered" evidence="1">
    <location>
        <begin position="171"/>
        <end position="201"/>
    </location>
</feature>
<evidence type="ECO:0000313" key="3">
    <source>
        <dbReference type="EMBL" id="CAE0726584.1"/>
    </source>
</evidence>
<feature type="compositionally biased region" description="Basic residues" evidence="1">
    <location>
        <begin position="235"/>
        <end position="253"/>
    </location>
</feature>
<feature type="compositionally biased region" description="Low complexity" evidence="1">
    <location>
        <begin position="722"/>
        <end position="772"/>
    </location>
</feature>
<feature type="region of interest" description="Disordered" evidence="1">
    <location>
        <begin position="712"/>
        <end position="803"/>
    </location>
</feature>
<feature type="compositionally biased region" description="Basic and acidic residues" evidence="1">
    <location>
        <begin position="62"/>
        <end position="72"/>
    </location>
</feature>
<feature type="region of interest" description="Disordered" evidence="1">
    <location>
        <begin position="425"/>
        <end position="465"/>
    </location>
</feature>
<dbReference type="EMBL" id="HBIX01028658">
    <property type="protein sequence ID" value="CAE0726584.1"/>
    <property type="molecule type" value="Transcribed_RNA"/>
</dbReference>
<proteinExistence type="predicted"/>
<feature type="compositionally biased region" description="Basic and acidic residues" evidence="1">
    <location>
        <begin position="133"/>
        <end position="142"/>
    </location>
</feature>
<protein>
    <submittedName>
        <fullName evidence="2">Uncharacterized protein</fullName>
    </submittedName>
</protein>
<dbReference type="AlphaFoldDB" id="A0A6V0C877"/>